<proteinExistence type="predicted"/>
<keyword evidence="2" id="KW-1185">Reference proteome</keyword>
<comment type="caution">
    <text evidence="1">The sequence shown here is derived from an EMBL/GenBank/DDBJ whole genome shotgun (WGS) entry which is preliminary data.</text>
</comment>
<sequence>MAFLSDVTGIYDYKDIGFGMVPAAEVHRFFLTVLGGSTAHVMTAEDFIEKVEETVSVERV</sequence>
<name>A0A429XZF6_9BACI</name>
<dbReference type="RefSeq" id="WP_164525539.1">
    <property type="nucleotide sequence ID" value="NZ_QYTV02000004.1"/>
</dbReference>
<protein>
    <submittedName>
        <fullName evidence="1">Uncharacterized protein</fullName>
    </submittedName>
</protein>
<evidence type="ECO:0000313" key="1">
    <source>
        <dbReference type="EMBL" id="RST74147.1"/>
    </source>
</evidence>
<dbReference type="Proteomes" id="UP000287156">
    <property type="component" value="Unassembled WGS sequence"/>
</dbReference>
<reference evidence="1" key="1">
    <citation type="submission" date="2018-12" db="EMBL/GenBank/DDBJ databases">
        <authorList>
            <person name="Sun L."/>
            <person name="Chen Z."/>
        </authorList>
    </citation>
    <scope>NUCLEOTIDE SEQUENCE [LARGE SCALE GENOMIC DNA]</scope>
    <source>
        <strain evidence="1">3-2-2</strain>
    </source>
</reference>
<dbReference type="EMBL" id="QYTV02000004">
    <property type="protein sequence ID" value="RST74147.1"/>
    <property type="molecule type" value="Genomic_DNA"/>
</dbReference>
<gene>
    <name evidence="1" type="ORF">D4T97_010730</name>
</gene>
<dbReference type="AlphaFoldDB" id="A0A429XZF6"/>
<accession>A0A429XZF6</accession>
<organism evidence="1 2">
    <name type="scientific">Siminovitchia acidinfaciens</name>
    <dbReference type="NCBI Taxonomy" id="2321395"/>
    <lineage>
        <taxon>Bacteria</taxon>
        <taxon>Bacillati</taxon>
        <taxon>Bacillota</taxon>
        <taxon>Bacilli</taxon>
        <taxon>Bacillales</taxon>
        <taxon>Bacillaceae</taxon>
        <taxon>Siminovitchia</taxon>
    </lineage>
</organism>
<evidence type="ECO:0000313" key="2">
    <source>
        <dbReference type="Proteomes" id="UP000287156"/>
    </source>
</evidence>